<organism evidence="2 3">
    <name type="scientific">Ranitomeya imitator</name>
    <name type="common">mimic poison frog</name>
    <dbReference type="NCBI Taxonomy" id="111125"/>
    <lineage>
        <taxon>Eukaryota</taxon>
        <taxon>Metazoa</taxon>
        <taxon>Chordata</taxon>
        <taxon>Craniata</taxon>
        <taxon>Vertebrata</taxon>
        <taxon>Euteleostomi</taxon>
        <taxon>Amphibia</taxon>
        <taxon>Batrachia</taxon>
        <taxon>Anura</taxon>
        <taxon>Neobatrachia</taxon>
        <taxon>Hyloidea</taxon>
        <taxon>Dendrobatidae</taxon>
        <taxon>Dendrobatinae</taxon>
        <taxon>Ranitomeya</taxon>
    </lineage>
</organism>
<comment type="caution">
    <text evidence="2">The sequence shown here is derived from an EMBL/GenBank/DDBJ whole genome shotgun (WGS) entry which is preliminary data.</text>
</comment>
<evidence type="ECO:0000313" key="3">
    <source>
        <dbReference type="Proteomes" id="UP001176940"/>
    </source>
</evidence>
<protein>
    <submittedName>
        <fullName evidence="2">Uncharacterized protein</fullName>
    </submittedName>
</protein>
<feature type="compositionally biased region" description="Acidic residues" evidence="1">
    <location>
        <begin position="155"/>
        <end position="166"/>
    </location>
</feature>
<sequence length="231" mass="25834">MKTGNDEMTKRILGVTLEIIYLLTGEDYGPVKTSIRPVTPSLSRGRSRTHLLTSAPSPLLLIVERPHEKKILDLTKIIELLTGEVLVRCQNVAVYFSVEESEYLAGRKDLNKDVIMETQPESRKKRPRTDNAQESAEESAAHEHQDGSYRVIKVEDEELEEHDAEETGVGPGESRAALRVRSIVSPTDEPSARKTLERRPRPDDAQESGEESDCATQDHQVNGDEMIPPNP</sequence>
<gene>
    <name evidence="2" type="ORF">RIMI_LOCUS3026045</name>
</gene>
<dbReference type="EMBL" id="CAUEEQ010004435">
    <property type="protein sequence ID" value="CAJ0927334.1"/>
    <property type="molecule type" value="Genomic_DNA"/>
</dbReference>
<dbReference type="Proteomes" id="UP001176940">
    <property type="component" value="Unassembled WGS sequence"/>
</dbReference>
<feature type="region of interest" description="Disordered" evidence="1">
    <location>
        <begin position="114"/>
        <end position="231"/>
    </location>
</feature>
<evidence type="ECO:0000256" key="1">
    <source>
        <dbReference type="SAM" id="MobiDB-lite"/>
    </source>
</evidence>
<name>A0ABN9L0Z6_9NEOB</name>
<proteinExistence type="predicted"/>
<feature type="compositionally biased region" description="Basic and acidic residues" evidence="1">
    <location>
        <begin position="190"/>
        <end position="204"/>
    </location>
</feature>
<reference evidence="2" key="1">
    <citation type="submission" date="2023-07" db="EMBL/GenBank/DDBJ databases">
        <authorList>
            <person name="Stuckert A."/>
        </authorList>
    </citation>
    <scope>NUCLEOTIDE SEQUENCE</scope>
</reference>
<evidence type="ECO:0000313" key="2">
    <source>
        <dbReference type="EMBL" id="CAJ0927334.1"/>
    </source>
</evidence>
<keyword evidence="3" id="KW-1185">Reference proteome</keyword>
<accession>A0ABN9L0Z6</accession>